<dbReference type="PANTHER" id="PTHR24198">
    <property type="entry name" value="ANKYRIN REPEAT AND PROTEIN KINASE DOMAIN-CONTAINING PROTEIN"/>
    <property type="match status" value="1"/>
</dbReference>
<dbReference type="Proteomes" id="UP000722791">
    <property type="component" value="Unassembled WGS sequence"/>
</dbReference>
<dbReference type="PROSITE" id="PS50088">
    <property type="entry name" value="ANK_REPEAT"/>
    <property type="match status" value="6"/>
</dbReference>
<sequence>MPVADFVKDIEAKKLKAVQERLKKEKASQKYIPDAKKPGVFHYLLHHAVKVGDPSIVEALLGAAADVGAVDHEESTALHWAVRSADVPPKITEMLLKKKAKVDAVNKAKMMPLHVATAAGAIAAMDLLLKAGAAADAAPAGGVTPLQCALRACCESTLKPATMLEIADKLVAAGAKLTTKDADGRTPLMQLVEAGRVAEAMQLMERPNCGLDELDPAGRSLLMAQVASDQPCMDLVRDLVQKGASADLQYPQSMDTPLHVAARKGNLALVSALLLAVKKPYLRNAAKATAAEVALVEAPDNSGVAIAEAIVAAGGDPGEAGLGLMKAALEKKADGVAAQLIPLIKPAVLTSLDMEFKTLIAAGLGRAAMAYVKRFDEQHAGDVAVDDAGNTHLHLVAESGASYDVVTAMMSLGLNPNTANKEGDIPLHVAARAGHVEVCRALVDGGADVLKRNNKNRTPRSQLKLPDSTKDYLADAEEAFKAAKDAKKSTLWDDKMKATQTESAFGLRVM</sequence>
<dbReference type="SUPFAM" id="SSF48403">
    <property type="entry name" value="Ankyrin repeat"/>
    <property type="match status" value="2"/>
</dbReference>
<proteinExistence type="predicted"/>
<comment type="caution">
    <text evidence="5">The sequence shown here is derived from an EMBL/GenBank/DDBJ whole genome shotgun (WGS) entry which is preliminary data.</text>
</comment>
<feature type="repeat" description="ANK" evidence="3">
    <location>
        <begin position="422"/>
        <end position="454"/>
    </location>
</feature>
<accession>A0A8J4GBN1</accession>
<dbReference type="InterPro" id="IPR036770">
    <property type="entry name" value="Ankyrin_rpt-contain_sf"/>
</dbReference>
<dbReference type="EMBL" id="BNCQ01000015">
    <property type="protein sequence ID" value="GIM04280.1"/>
    <property type="molecule type" value="Genomic_DNA"/>
</dbReference>
<keyword evidence="7" id="KW-1185">Reference proteome</keyword>
<feature type="repeat" description="ANK" evidence="3">
    <location>
        <begin position="253"/>
        <end position="274"/>
    </location>
</feature>
<dbReference type="Pfam" id="PF12796">
    <property type="entry name" value="Ank_2"/>
    <property type="match status" value="2"/>
</dbReference>
<evidence type="ECO:0000313" key="6">
    <source>
        <dbReference type="Proteomes" id="UP000722791"/>
    </source>
</evidence>
<feature type="repeat" description="ANK" evidence="3">
    <location>
        <begin position="108"/>
        <end position="140"/>
    </location>
</feature>
<dbReference type="OrthoDB" id="194358at2759"/>
<name>A0A8J4GBN1_9CHLO</name>
<evidence type="ECO:0000313" key="7">
    <source>
        <dbReference type="Proteomes" id="UP000747110"/>
    </source>
</evidence>
<organism evidence="5 6">
    <name type="scientific">Volvox reticuliferus</name>
    <dbReference type="NCBI Taxonomy" id="1737510"/>
    <lineage>
        <taxon>Eukaryota</taxon>
        <taxon>Viridiplantae</taxon>
        <taxon>Chlorophyta</taxon>
        <taxon>core chlorophytes</taxon>
        <taxon>Chlorophyceae</taxon>
        <taxon>CS clade</taxon>
        <taxon>Chlamydomonadales</taxon>
        <taxon>Volvocaceae</taxon>
        <taxon>Volvox</taxon>
    </lineage>
</organism>
<evidence type="ECO:0000256" key="2">
    <source>
        <dbReference type="ARBA" id="ARBA00023043"/>
    </source>
</evidence>
<dbReference type="Pfam" id="PF13637">
    <property type="entry name" value="Ank_4"/>
    <property type="match status" value="1"/>
</dbReference>
<dbReference type="InterPro" id="IPR002110">
    <property type="entry name" value="Ankyrin_rpt"/>
</dbReference>
<gene>
    <name evidence="4" type="ORF">Vretifemale_6134</name>
    <name evidence="5" type="ORF">Vretimale_8833</name>
</gene>
<evidence type="ECO:0000313" key="4">
    <source>
        <dbReference type="EMBL" id="GIL76631.1"/>
    </source>
</evidence>
<keyword evidence="2 3" id="KW-0040">ANK repeat</keyword>
<feature type="repeat" description="ANK" evidence="3">
    <location>
        <begin position="388"/>
        <end position="421"/>
    </location>
</feature>
<dbReference type="Gene3D" id="1.25.40.20">
    <property type="entry name" value="Ankyrin repeat-containing domain"/>
    <property type="match status" value="3"/>
</dbReference>
<dbReference type="PANTHER" id="PTHR24198:SF165">
    <property type="entry name" value="ANKYRIN REPEAT-CONTAINING PROTEIN-RELATED"/>
    <property type="match status" value="1"/>
</dbReference>
<dbReference type="SMART" id="SM00248">
    <property type="entry name" value="ANK"/>
    <property type="match status" value="8"/>
</dbReference>
<feature type="repeat" description="ANK" evidence="3">
    <location>
        <begin position="73"/>
        <end position="107"/>
    </location>
</feature>
<dbReference type="AlphaFoldDB" id="A0A8J4GBN1"/>
<reference evidence="5" key="1">
    <citation type="journal article" date="2021" name="Proc. Natl. Acad. Sci. U.S.A.">
        <title>Three genomes in the algal genus Volvox reveal the fate of a haploid sex-determining region after a transition to homothallism.</title>
        <authorList>
            <person name="Yamamoto K."/>
            <person name="Hamaji T."/>
            <person name="Kawai-Toyooka H."/>
            <person name="Matsuzaki R."/>
            <person name="Takahashi F."/>
            <person name="Nishimura Y."/>
            <person name="Kawachi M."/>
            <person name="Noguchi H."/>
            <person name="Minakuchi Y."/>
            <person name="Umen J.G."/>
            <person name="Toyoda A."/>
            <person name="Nozaki H."/>
        </authorList>
    </citation>
    <scope>NUCLEOTIDE SEQUENCE</scope>
    <source>
        <strain evidence="5">NIES-3785</strain>
        <strain evidence="4">NIES-3786</strain>
    </source>
</reference>
<protein>
    <submittedName>
        <fullName evidence="5">Uncharacterized protein</fullName>
    </submittedName>
</protein>
<dbReference type="EMBL" id="BNCP01000009">
    <property type="protein sequence ID" value="GIL76631.1"/>
    <property type="molecule type" value="Genomic_DNA"/>
</dbReference>
<dbReference type="PROSITE" id="PS50297">
    <property type="entry name" value="ANK_REP_REGION"/>
    <property type="match status" value="3"/>
</dbReference>
<evidence type="ECO:0000313" key="5">
    <source>
        <dbReference type="EMBL" id="GIM04280.1"/>
    </source>
</evidence>
<evidence type="ECO:0000256" key="1">
    <source>
        <dbReference type="ARBA" id="ARBA00022737"/>
    </source>
</evidence>
<evidence type="ECO:0000256" key="3">
    <source>
        <dbReference type="PROSITE-ProRule" id="PRU00023"/>
    </source>
</evidence>
<keyword evidence="1" id="KW-0677">Repeat</keyword>
<feature type="repeat" description="ANK" evidence="3">
    <location>
        <begin position="45"/>
        <end position="72"/>
    </location>
</feature>
<dbReference type="Proteomes" id="UP000747110">
    <property type="component" value="Unassembled WGS sequence"/>
</dbReference>